<sequence length="503" mass="55953">MARPRSTPGSGTTARSSPRLSSAKSTPSRSAKKPSTPLKSSVSSTTTRGKWIEKSAKRSPYFSKTQFKSNSKSKSSVKSKPPTKGKGKIESKAKSKVKQHVNDDEEEEGQSPSGLTESEQSSTSDDEGSEDNFDPSSQSELDEPIDEEDASENDSVDSDFIDETTSKKRKSTSGNSGKKGNNAKKTKLNSGNGKKSTGNGSVHIEGYEDEDDDDEEIELEEGQEIAGRIYPAPKTGQVPAGRISQNTLNFLKNLQIPERNDRDWFRSHEPAFRQAENEWKAFVGMVQMKFHEADDEVPILPPRDIIHRIYRDVRFSSDKTPYKRNFSMSTSRGGRKGIWAAYHLSISPNNRSLIAAGIWQPGKNELATIRHHLISDPQRFRNIIQDEQFVNLFGEAKEKKGKRQNVFGNDDALKVAPKGIEKDHKDIDLLKLRSIAVVHQFTDEQVIAKDFQEQLYDVLVVMRPLVRMLNDFISLPPDAGNNGHDDDANNAVEEADGEGDGDE</sequence>
<dbReference type="PANTHER" id="PTHR36452">
    <property type="entry name" value="CHROMOSOME 12, WHOLE GENOME SHOTGUN SEQUENCE"/>
    <property type="match status" value="1"/>
</dbReference>
<dbReference type="EMBL" id="CP141891">
    <property type="protein sequence ID" value="WRT70572.1"/>
    <property type="molecule type" value="Genomic_DNA"/>
</dbReference>
<dbReference type="InterPro" id="IPR012808">
    <property type="entry name" value="CHP02453"/>
</dbReference>
<feature type="compositionally biased region" description="Low complexity" evidence="1">
    <location>
        <begin position="62"/>
        <end position="74"/>
    </location>
</feature>
<feature type="compositionally biased region" description="Polar residues" evidence="1">
    <location>
        <begin position="7"/>
        <end position="29"/>
    </location>
</feature>
<evidence type="ECO:0000313" key="3">
    <source>
        <dbReference type="Proteomes" id="UP001329825"/>
    </source>
</evidence>
<gene>
    <name evidence="2" type="ORF">IL334_007570</name>
</gene>
<feature type="region of interest" description="Disordered" evidence="1">
    <location>
        <begin position="479"/>
        <end position="503"/>
    </location>
</feature>
<accession>A0ABZ1DCZ7</accession>
<proteinExistence type="predicted"/>
<dbReference type="NCBIfam" id="TIGR02453">
    <property type="entry name" value="TIGR02453 family protein"/>
    <property type="match status" value="1"/>
</dbReference>
<organism evidence="2 3">
    <name type="scientific">Kwoniella shivajii</name>
    <dbReference type="NCBI Taxonomy" id="564305"/>
    <lineage>
        <taxon>Eukaryota</taxon>
        <taxon>Fungi</taxon>
        <taxon>Dikarya</taxon>
        <taxon>Basidiomycota</taxon>
        <taxon>Agaricomycotina</taxon>
        <taxon>Tremellomycetes</taxon>
        <taxon>Tremellales</taxon>
        <taxon>Cryptococcaceae</taxon>
        <taxon>Kwoniella</taxon>
    </lineage>
</organism>
<dbReference type="GeneID" id="87959700"/>
<dbReference type="Pfam" id="PF09365">
    <property type="entry name" value="DUF2461"/>
    <property type="match status" value="1"/>
</dbReference>
<reference evidence="2 3" key="1">
    <citation type="submission" date="2024-01" db="EMBL/GenBank/DDBJ databases">
        <title>Comparative genomics of Cryptococcus and Kwoniella reveals pathogenesis evolution and contrasting modes of karyotype evolution via chromosome fusion or intercentromeric recombination.</title>
        <authorList>
            <person name="Coelho M.A."/>
            <person name="David-Palma M."/>
            <person name="Shea T."/>
            <person name="Bowers K."/>
            <person name="McGinley-Smith S."/>
            <person name="Mohammad A.W."/>
            <person name="Gnirke A."/>
            <person name="Yurkov A.M."/>
            <person name="Nowrousian M."/>
            <person name="Sun S."/>
            <person name="Cuomo C.A."/>
            <person name="Heitman J."/>
        </authorList>
    </citation>
    <scope>NUCLEOTIDE SEQUENCE [LARGE SCALE GENOMIC DNA]</scope>
    <source>
        <strain evidence="2">CBS 11374</strain>
    </source>
</reference>
<dbReference type="Proteomes" id="UP001329825">
    <property type="component" value="Chromosome 11"/>
</dbReference>
<feature type="compositionally biased region" description="Acidic residues" evidence="1">
    <location>
        <begin position="207"/>
        <end position="216"/>
    </location>
</feature>
<feature type="compositionally biased region" description="Low complexity" evidence="1">
    <location>
        <begin position="188"/>
        <end position="201"/>
    </location>
</feature>
<feature type="compositionally biased region" description="Basic residues" evidence="1">
    <location>
        <begin position="75"/>
        <end position="86"/>
    </location>
</feature>
<feature type="region of interest" description="Disordered" evidence="1">
    <location>
        <begin position="1"/>
        <end position="216"/>
    </location>
</feature>
<protein>
    <recommendedName>
        <fullName evidence="4">DUF2461 domain-containing protein</fullName>
    </recommendedName>
</protein>
<evidence type="ECO:0008006" key="4">
    <source>
        <dbReference type="Google" id="ProtNLM"/>
    </source>
</evidence>
<evidence type="ECO:0000256" key="1">
    <source>
        <dbReference type="SAM" id="MobiDB-lite"/>
    </source>
</evidence>
<keyword evidence="3" id="KW-1185">Reference proteome</keyword>
<feature type="compositionally biased region" description="Acidic residues" evidence="1">
    <location>
        <begin position="140"/>
        <end position="162"/>
    </location>
</feature>
<feature type="compositionally biased region" description="Acidic residues" evidence="1">
    <location>
        <begin position="124"/>
        <end position="133"/>
    </location>
</feature>
<evidence type="ECO:0000313" key="2">
    <source>
        <dbReference type="EMBL" id="WRT70572.1"/>
    </source>
</evidence>
<feature type="compositionally biased region" description="Polar residues" evidence="1">
    <location>
        <begin position="37"/>
        <end position="48"/>
    </location>
</feature>
<feature type="compositionally biased region" description="Acidic residues" evidence="1">
    <location>
        <begin position="493"/>
        <end position="503"/>
    </location>
</feature>
<name>A0ABZ1DCZ7_9TREE</name>
<dbReference type="PANTHER" id="PTHR36452:SF1">
    <property type="entry name" value="DUF2461 DOMAIN-CONTAINING PROTEIN"/>
    <property type="match status" value="1"/>
</dbReference>
<dbReference type="RefSeq" id="XP_062795311.1">
    <property type="nucleotide sequence ID" value="XM_062939260.1"/>
</dbReference>